<protein>
    <submittedName>
        <fullName evidence="3">MAGE domain-containing protein</fullName>
    </submittedName>
</protein>
<proteinExistence type="predicted"/>
<name>A0A1I7UI70_9PELO</name>
<accession>A0A1I7UI70</accession>
<evidence type="ECO:0000313" key="2">
    <source>
        <dbReference type="Proteomes" id="UP000095282"/>
    </source>
</evidence>
<feature type="region of interest" description="Disordered" evidence="1">
    <location>
        <begin position="121"/>
        <end position="153"/>
    </location>
</feature>
<reference evidence="3" key="1">
    <citation type="submission" date="2016-11" db="UniProtKB">
        <authorList>
            <consortium name="WormBaseParasite"/>
        </authorList>
    </citation>
    <scope>IDENTIFICATION</scope>
</reference>
<dbReference type="Proteomes" id="UP000095282">
    <property type="component" value="Unplaced"/>
</dbReference>
<feature type="compositionally biased region" description="Acidic residues" evidence="1">
    <location>
        <begin position="143"/>
        <end position="153"/>
    </location>
</feature>
<evidence type="ECO:0000313" key="3">
    <source>
        <dbReference type="WBParaSite" id="Csp11.Scaffold629.g9580.t1"/>
    </source>
</evidence>
<sequence>MDTVFEGGACRRIKKDTVATRITVALAVLDFEKVGAHELIENLIEMHRAECEEKTKIVIEKDPAKFVDGKPILSALIGRGYISPSDSEDEGLEEVTGSKLASSARISWYLHKKLLKEARKRESENYVSPQQEIDSAPKLQPEFESDSEGTIER</sequence>
<evidence type="ECO:0000256" key="1">
    <source>
        <dbReference type="SAM" id="MobiDB-lite"/>
    </source>
</evidence>
<keyword evidence="2" id="KW-1185">Reference proteome</keyword>
<organism evidence="2 3">
    <name type="scientific">Caenorhabditis tropicalis</name>
    <dbReference type="NCBI Taxonomy" id="1561998"/>
    <lineage>
        <taxon>Eukaryota</taxon>
        <taxon>Metazoa</taxon>
        <taxon>Ecdysozoa</taxon>
        <taxon>Nematoda</taxon>
        <taxon>Chromadorea</taxon>
        <taxon>Rhabditida</taxon>
        <taxon>Rhabditina</taxon>
        <taxon>Rhabditomorpha</taxon>
        <taxon>Rhabditoidea</taxon>
        <taxon>Rhabditidae</taxon>
        <taxon>Peloderinae</taxon>
        <taxon>Caenorhabditis</taxon>
    </lineage>
</organism>
<dbReference type="AlphaFoldDB" id="A0A1I7UI70"/>
<dbReference type="WBParaSite" id="Csp11.Scaffold629.g9580.t1">
    <property type="protein sequence ID" value="Csp11.Scaffold629.g9580.t1"/>
    <property type="gene ID" value="Csp11.Scaffold629.g9580"/>
</dbReference>